<dbReference type="InterPro" id="IPR034294">
    <property type="entry name" value="Aquaporin_transptr"/>
</dbReference>
<protein>
    <submittedName>
        <fullName evidence="9">Aquaporin-like protein</fullName>
    </submittedName>
</protein>
<comment type="subcellular location">
    <subcellularLocation>
        <location evidence="1">Membrane</location>
        <topology evidence="1">Multi-pass membrane protein</topology>
    </subcellularLocation>
</comment>
<feature type="compositionally biased region" description="Polar residues" evidence="7">
    <location>
        <begin position="365"/>
        <end position="375"/>
    </location>
</feature>
<gene>
    <name evidence="9" type="ORF">IWX46DRAFT_605781</name>
</gene>
<evidence type="ECO:0000256" key="5">
    <source>
        <dbReference type="ARBA" id="ARBA00023136"/>
    </source>
</evidence>
<comment type="similarity">
    <text evidence="2 6">Belongs to the MIP/aquaporin (TC 1.A.8) family.</text>
</comment>
<sequence>MYTNPPAVTPIVLPGMRVKTSEQPPPRPLKGFNWLPTTIKNHFIAMIGEFAGTFLFLFFAFAATQVANAGAAAAAEVADEVVSNAPNTPVLLYISLAFGFSLAVNVWVFFRISGGLFNPAVTLGLCLIGAVGWLRGLLVILAQIAGAIASAGVVSALFPGDLAVRTTLGGGTSIVRGLFIEMFLTLQLIFTIFMLAAEKHKGTFLAPVGIGLSLFIAELAGVYFTGGSLNPARSFGPDVILHTFNGYHWIYWVGPALGALLAVLLYRIIKILEYETANPGADFDGEEAQVFYQDDESAAARHSGTKSSAAARYDGPYSPAPQSAAAPTESSHVHRSRSDPDPLLDKEAPPLRRQTSFDGYASPGSVDTSATSTGSVARHFVGHGDASGTAFGQESHHGGGGGANARAWRGAPEAERGLVGVGEGRREGR</sequence>
<feature type="transmembrane region" description="Helical" evidence="8">
    <location>
        <begin position="139"/>
        <end position="158"/>
    </location>
</feature>
<dbReference type="Proteomes" id="UP001365128">
    <property type="component" value="Unassembled WGS sequence"/>
</dbReference>
<evidence type="ECO:0000313" key="9">
    <source>
        <dbReference type="EMBL" id="KAK7541332.1"/>
    </source>
</evidence>
<keyword evidence="4 8" id="KW-1133">Transmembrane helix</keyword>
<reference evidence="9 10" key="1">
    <citation type="submission" date="2024-04" db="EMBL/GenBank/DDBJ databases">
        <title>Phyllosticta paracitricarpa is synonymous to the EU quarantine fungus P. citricarpa based on phylogenomic analyses.</title>
        <authorList>
            <consortium name="Lawrence Berkeley National Laboratory"/>
            <person name="Van Ingen-Buijs V.A."/>
            <person name="Van Westerhoven A.C."/>
            <person name="Haridas S."/>
            <person name="Skiadas P."/>
            <person name="Martin F."/>
            <person name="Groenewald J.Z."/>
            <person name="Crous P.W."/>
            <person name="Seidl M.F."/>
        </authorList>
    </citation>
    <scope>NUCLEOTIDE SEQUENCE [LARGE SCALE GENOMIC DNA]</scope>
    <source>
        <strain evidence="9 10">CBS 122670</strain>
    </source>
</reference>
<dbReference type="EMBL" id="JBBPDW010000025">
    <property type="protein sequence ID" value="KAK7541332.1"/>
    <property type="molecule type" value="Genomic_DNA"/>
</dbReference>
<dbReference type="SUPFAM" id="SSF81338">
    <property type="entry name" value="Aquaporin-like"/>
    <property type="match status" value="1"/>
</dbReference>
<feature type="transmembrane region" description="Helical" evidence="8">
    <location>
        <begin position="204"/>
        <end position="229"/>
    </location>
</feature>
<dbReference type="Gene3D" id="1.20.1080.10">
    <property type="entry name" value="Glycerol uptake facilitator protein"/>
    <property type="match status" value="1"/>
</dbReference>
<feature type="transmembrane region" description="Helical" evidence="8">
    <location>
        <begin position="178"/>
        <end position="197"/>
    </location>
</feature>
<feature type="compositionally biased region" description="Low complexity" evidence="7">
    <location>
        <begin position="316"/>
        <end position="330"/>
    </location>
</feature>
<evidence type="ECO:0000256" key="1">
    <source>
        <dbReference type="ARBA" id="ARBA00004141"/>
    </source>
</evidence>
<proteinExistence type="inferred from homology"/>
<feature type="transmembrane region" description="Helical" evidence="8">
    <location>
        <begin position="249"/>
        <end position="269"/>
    </location>
</feature>
<organism evidence="9 10">
    <name type="scientific">Phyllosticta citricarpa</name>
    <dbReference type="NCBI Taxonomy" id="55181"/>
    <lineage>
        <taxon>Eukaryota</taxon>
        <taxon>Fungi</taxon>
        <taxon>Dikarya</taxon>
        <taxon>Ascomycota</taxon>
        <taxon>Pezizomycotina</taxon>
        <taxon>Dothideomycetes</taxon>
        <taxon>Dothideomycetes incertae sedis</taxon>
        <taxon>Botryosphaeriales</taxon>
        <taxon>Phyllostictaceae</taxon>
        <taxon>Phyllosticta</taxon>
    </lineage>
</organism>
<keyword evidence="10" id="KW-1185">Reference proteome</keyword>
<keyword evidence="3 6" id="KW-0812">Transmembrane</keyword>
<dbReference type="PRINTS" id="PR00783">
    <property type="entry name" value="MINTRINSICP"/>
</dbReference>
<dbReference type="InterPro" id="IPR023271">
    <property type="entry name" value="Aquaporin-like"/>
</dbReference>
<evidence type="ECO:0000256" key="2">
    <source>
        <dbReference type="ARBA" id="ARBA00006175"/>
    </source>
</evidence>
<dbReference type="Pfam" id="PF00230">
    <property type="entry name" value="MIP"/>
    <property type="match status" value="1"/>
</dbReference>
<evidence type="ECO:0000256" key="7">
    <source>
        <dbReference type="SAM" id="MobiDB-lite"/>
    </source>
</evidence>
<comment type="caution">
    <text evidence="9">The sequence shown here is derived from an EMBL/GenBank/DDBJ whole genome shotgun (WGS) entry which is preliminary data.</text>
</comment>
<evidence type="ECO:0000256" key="8">
    <source>
        <dbReference type="SAM" id="Phobius"/>
    </source>
</evidence>
<evidence type="ECO:0000256" key="3">
    <source>
        <dbReference type="ARBA" id="ARBA00022692"/>
    </source>
</evidence>
<feature type="region of interest" description="Disordered" evidence="7">
    <location>
        <begin position="302"/>
        <end position="429"/>
    </location>
</feature>
<dbReference type="PANTHER" id="PTHR19139:SF199">
    <property type="entry name" value="MIP17260P"/>
    <property type="match status" value="1"/>
</dbReference>
<evidence type="ECO:0000256" key="4">
    <source>
        <dbReference type="ARBA" id="ARBA00022989"/>
    </source>
</evidence>
<dbReference type="InterPro" id="IPR000425">
    <property type="entry name" value="MIP"/>
</dbReference>
<evidence type="ECO:0000256" key="6">
    <source>
        <dbReference type="RuleBase" id="RU000477"/>
    </source>
</evidence>
<feature type="transmembrane region" description="Helical" evidence="8">
    <location>
        <begin position="116"/>
        <end position="134"/>
    </location>
</feature>
<dbReference type="PANTHER" id="PTHR19139">
    <property type="entry name" value="AQUAPORIN TRANSPORTER"/>
    <property type="match status" value="1"/>
</dbReference>
<evidence type="ECO:0000313" key="10">
    <source>
        <dbReference type="Proteomes" id="UP001365128"/>
    </source>
</evidence>
<feature type="compositionally biased region" description="Basic and acidic residues" evidence="7">
    <location>
        <begin position="336"/>
        <end position="350"/>
    </location>
</feature>
<feature type="transmembrane region" description="Helical" evidence="8">
    <location>
        <begin position="43"/>
        <end position="63"/>
    </location>
</feature>
<name>A0ABR1M4Q9_9PEZI</name>
<keyword evidence="5 8" id="KW-0472">Membrane</keyword>
<feature type="transmembrane region" description="Helical" evidence="8">
    <location>
        <begin position="90"/>
        <end position="110"/>
    </location>
</feature>
<keyword evidence="6" id="KW-0813">Transport</keyword>
<accession>A0ABR1M4Q9</accession>